<dbReference type="Proteomes" id="UP000663903">
    <property type="component" value="Chromosome"/>
</dbReference>
<dbReference type="PROSITE" id="PS50943">
    <property type="entry name" value="HTH_CROC1"/>
    <property type="match status" value="1"/>
</dbReference>
<dbReference type="SMART" id="SM00530">
    <property type="entry name" value="HTH_XRE"/>
    <property type="match status" value="1"/>
</dbReference>
<dbReference type="KEGG" id="otd:J1M35_06495"/>
<protein>
    <submittedName>
        <fullName evidence="2">Helix-turn-helix transcriptional regulator</fullName>
    </submittedName>
</protein>
<organism evidence="2 3">
    <name type="scientific">Ottowia testudinis</name>
    <dbReference type="NCBI Taxonomy" id="2816950"/>
    <lineage>
        <taxon>Bacteria</taxon>
        <taxon>Pseudomonadati</taxon>
        <taxon>Pseudomonadota</taxon>
        <taxon>Betaproteobacteria</taxon>
        <taxon>Burkholderiales</taxon>
        <taxon>Comamonadaceae</taxon>
        <taxon>Ottowia</taxon>
    </lineage>
</organism>
<proteinExistence type="predicted"/>
<dbReference type="AlphaFoldDB" id="A0A975CHY8"/>
<feature type="domain" description="HTH cro/C1-type" evidence="1">
    <location>
        <begin position="30"/>
        <end position="84"/>
    </location>
</feature>
<dbReference type="CDD" id="cd00093">
    <property type="entry name" value="HTH_XRE"/>
    <property type="match status" value="1"/>
</dbReference>
<dbReference type="EMBL" id="CP071796">
    <property type="protein sequence ID" value="QTD46525.1"/>
    <property type="molecule type" value="Genomic_DNA"/>
</dbReference>
<accession>A0A975CHY8</accession>
<evidence type="ECO:0000259" key="1">
    <source>
        <dbReference type="PROSITE" id="PS50943"/>
    </source>
</evidence>
<dbReference type="RefSeq" id="WP_208010424.1">
    <property type="nucleotide sequence ID" value="NZ_CP071796.1"/>
</dbReference>
<keyword evidence="3" id="KW-1185">Reference proteome</keyword>
<gene>
    <name evidence="2" type="ORF">J1M35_06495</name>
</gene>
<evidence type="ECO:0000313" key="3">
    <source>
        <dbReference type="Proteomes" id="UP000663903"/>
    </source>
</evidence>
<evidence type="ECO:0000313" key="2">
    <source>
        <dbReference type="EMBL" id="QTD46525.1"/>
    </source>
</evidence>
<name>A0A975CHY8_9BURK</name>
<dbReference type="Pfam" id="PF13560">
    <property type="entry name" value="HTH_31"/>
    <property type="match status" value="1"/>
</dbReference>
<dbReference type="GO" id="GO:0003677">
    <property type="term" value="F:DNA binding"/>
    <property type="evidence" value="ECO:0007669"/>
    <property type="project" value="InterPro"/>
</dbReference>
<dbReference type="Gene3D" id="1.10.260.40">
    <property type="entry name" value="lambda repressor-like DNA-binding domains"/>
    <property type="match status" value="1"/>
</dbReference>
<dbReference type="InterPro" id="IPR001387">
    <property type="entry name" value="Cro/C1-type_HTH"/>
</dbReference>
<sequence>MVGAPKISKGRPFGSRSFEPRSAAAFGQVVRQLRLNAQVSQEDLAHLASLERAHVGRIERGENQPTLWVILKLAEGLGVEPGALVNQTFLQLSRS</sequence>
<dbReference type="SUPFAM" id="SSF47413">
    <property type="entry name" value="lambda repressor-like DNA-binding domains"/>
    <property type="match status" value="1"/>
</dbReference>
<reference evidence="2" key="1">
    <citation type="submission" date="2021-03" db="EMBL/GenBank/DDBJ databases">
        <title>Ottowia sp. 27C isolated from the cloaca of a Giant Asian pond turtle (Heosemys grandis).</title>
        <authorList>
            <person name="Spergser J."/>
            <person name="Busse H.-J."/>
        </authorList>
    </citation>
    <scope>NUCLEOTIDE SEQUENCE</scope>
    <source>
        <strain evidence="2">27C</strain>
    </source>
</reference>
<dbReference type="InterPro" id="IPR010982">
    <property type="entry name" value="Lambda_DNA-bd_dom_sf"/>
</dbReference>